<dbReference type="AlphaFoldDB" id="I1H506"/>
<evidence type="ECO:0000256" key="4">
    <source>
        <dbReference type="ARBA" id="ARBA00023163"/>
    </source>
</evidence>
<dbReference type="EMBL" id="CM000880">
    <property type="protein sequence ID" value="KQK21493.1"/>
    <property type="molecule type" value="Genomic_DNA"/>
</dbReference>
<organism evidence="10">
    <name type="scientific">Brachypodium distachyon</name>
    <name type="common">Purple false brome</name>
    <name type="synonym">Trachynia distachya</name>
    <dbReference type="NCBI Taxonomy" id="15368"/>
    <lineage>
        <taxon>Eukaryota</taxon>
        <taxon>Viridiplantae</taxon>
        <taxon>Streptophyta</taxon>
        <taxon>Embryophyta</taxon>
        <taxon>Tracheophyta</taxon>
        <taxon>Spermatophyta</taxon>
        <taxon>Magnoliopsida</taxon>
        <taxon>Liliopsida</taxon>
        <taxon>Poales</taxon>
        <taxon>Poaceae</taxon>
        <taxon>BOP clade</taxon>
        <taxon>Pooideae</taxon>
        <taxon>Stipodae</taxon>
        <taxon>Brachypodieae</taxon>
        <taxon>Brachypodium</taxon>
    </lineage>
</organism>
<dbReference type="GO" id="GO:0003677">
    <property type="term" value="F:DNA binding"/>
    <property type="evidence" value="ECO:0007669"/>
    <property type="project" value="UniProtKB-KW"/>
</dbReference>
<dbReference type="RefSeq" id="XP_003557817.1">
    <property type="nucleotide sequence ID" value="XM_003557769.4"/>
</dbReference>
<dbReference type="InterPro" id="IPR011598">
    <property type="entry name" value="bHLH_dom"/>
</dbReference>
<name>I1H506_BRADI</name>
<evidence type="ECO:0000256" key="3">
    <source>
        <dbReference type="ARBA" id="ARBA00023125"/>
    </source>
</evidence>
<feature type="region of interest" description="Disordered" evidence="7">
    <location>
        <begin position="210"/>
        <end position="263"/>
    </location>
</feature>
<reference evidence="9 10" key="1">
    <citation type="journal article" date="2010" name="Nature">
        <title>Genome sequencing and analysis of the model grass Brachypodium distachyon.</title>
        <authorList>
            <consortium name="International Brachypodium Initiative"/>
        </authorList>
    </citation>
    <scope>NUCLEOTIDE SEQUENCE [LARGE SCALE GENOMIC DNA]</scope>
    <source>
        <strain evidence="9">Bd21</strain>
        <strain evidence="10">cv. Bd21</strain>
    </source>
</reference>
<dbReference type="PROSITE" id="PS50888">
    <property type="entry name" value="BHLH"/>
    <property type="match status" value="1"/>
</dbReference>
<dbReference type="HOGENOM" id="CLU_053417_1_0_1"/>
<dbReference type="OMA" id="KELTMPH"/>
<evidence type="ECO:0000313" key="10">
    <source>
        <dbReference type="EnsemblPlants" id="KQK21493"/>
    </source>
</evidence>
<dbReference type="Gramene" id="KQK21493">
    <property type="protein sequence ID" value="KQK21493"/>
    <property type="gene ID" value="BRADI_1g61110v3"/>
</dbReference>
<keyword evidence="4" id="KW-0804">Transcription</keyword>
<protein>
    <recommendedName>
        <fullName evidence="8">BHLH domain-containing protein</fullName>
    </recommendedName>
</protein>
<reference evidence="9" key="2">
    <citation type="submission" date="2017-06" db="EMBL/GenBank/DDBJ databases">
        <title>WGS assembly of Brachypodium distachyon.</title>
        <authorList>
            <consortium name="The International Brachypodium Initiative"/>
            <person name="Lucas S."/>
            <person name="Harmon-Smith M."/>
            <person name="Lail K."/>
            <person name="Tice H."/>
            <person name="Grimwood J."/>
            <person name="Bruce D."/>
            <person name="Barry K."/>
            <person name="Shu S."/>
            <person name="Lindquist E."/>
            <person name="Wang M."/>
            <person name="Pitluck S."/>
            <person name="Vogel J.P."/>
            <person name="Garvin D.F."/>
            <person name="Mockler T.C."/>
            <person name="Schmutz J."/>
            <person name="Rokhsar D."/>
            <person name="Bevan M.W."/>
        </authorList>
    </citation>
    <scope>NUCLEOTIDE SEQUENCE</scope>
    <source>
        <strain evidence="9">Bd21</strain>
    </source>
</reference>
<keyword evidence="5" id="KW-0539">Nucleus</keyword>
<dbReference type="EnsemblPlants" id="KQK21493">
    <property type="protein sequence ID" value="KQK21493"/>
    <property type="gene ID" value="BRADI_1g61110v3"/>
</dbReference>
<evidence type="ECO:0000256" key="5">
    <source>
        <dbReference type="ARBA" id="ARBA00023242"/>
    </source>
</evidence>
<evidence type="ECO:0000313" key="11">
    <source>
        <dbReference type="Proteomes" id="UP000008810"/>
    </source>
</evidence>
<accession>I1H506</accession>
<feature type="compositionally biased region" description="Basic residues" evidence="7">
    <location>
        <begin position="32"/>
        <end position="48"/>
    </location>
</feature>
<dbReference type="Proteomes" id="UP000008810">
    <property type="component" value="Chromosome 1"/>
</dbReference>
<proteinExistence type="inferred from homology"/>
<dbReference type="Gramene" id="KQK21494">
    <property type="protein sequence ID" value="KQK21494"/>
    <property type="gene ID" value="BRADI_1g61110v3"/>
</dbReference>
<feature type="compositionally biased region" description="Polar residues" evidence="7">
    <location>
        <begin position="7"/>
        <end position="16"/>
    </location>
</feature>
<dbReference type="STRING" id="15368.I1H506"/>
<gene>
    <name evidence="10" type="primary">LOC100832803</name>
    <name evidence="9" type="ORF">BRADI_1g61110v3</name>
</gene>
<sequence length="263" mass="28559">MVAMGSGNVSAATVSDGSAEKIVRGPVSDNKCKKKAPRKIHKAEREKHKRDKLNDLFGDLGNMLEADRQNNGKACILTDTTRILRDLLSQLESLRKENSTLLNESHYVTMERDELQDENSVLRNEILELQNELAMQVASNQGWGHGATTGSPLPVSHATSTVFPAQQPPSITGAVFPLQQLTAIAQSYAAPPRELKLFPDAASVEGLEQSEHQEALNHVARPQARYPTESASWPVSLGLPRMEDEQCSSSTTGSSKEASSGSD</sequence>
<keyword evidence="2" id="KW-0805">Transcription regulation</keyword>
<dbReference type="KEGG" id="bdi:100832803"/>
<dbReference type="PANTHER" id="PTHR47075:SF9">
    <property type="entry name" value="TRANSCRIPTION FACTOR BHLH47"/>
    <property type="match status" value="1"/>
</dbReference>
<comment type="similarity">
    <text evidence="1">Belongs to the bHLH protein family.</text>
</comment>
<keyword evidence="11" id="KW-1185">Reference proteome</keyword>
<evidence type="ECO:0000313" key="9">
    <source>
        <dbReference type="EMBL" id="KQK21493.1"/>
    </source>
</evidence>
<evidence type="ECO:0000256" key="7">
    <source>
        <dbReference type="SAM" id="MobiDB-lite"/>
    </source>
</evidence>
<reference evidence="10" key="3">
    <citation type="submission" date="2018-08" db="UniProtKB">
        <authorList>
            <consortium name="EnsemblPlants"/>
        </authorList>
    </citation>
    <scope>IDENTIFICATION</scope>
    <source>
        <strain evidence="10">cv. Bd21</strain>
    </source>
</reference>
<dbReference type="GeneID" id="100832803"/>
<dbReference type="InterPro" id="IPR036638">
    <property type="entry name" value="HLH_DNA-bd_sf"/>
</dbReference>
<keyword evidence="6" id="KW-0175">Coiled coil</keyword>
<dbReference type="GO" id="GO:0003700">
    <property type="term" value="F:DNA-binding transcription factor activity"/>
    <property type="evidence" value="ECO:0000318"/>
    <property type="project" value="GO_Central"/>
</dbReference>
<evidence type="ECO:0000256" key="2">
    <source>
        <dbReference type="ARBA" id="ARBA00023015"/>
    </source>
</evidence>
<evidence type="ECO:0000259" key="8">
    <source>
        <dbReference type="PROSITE" id="PS50888"/>
    </source>
</evidence>
<dbReference type="GO" id="GO:0046983">
    <property type="term" value="F:protein dimerization activity"/>
    <property type="evidence" value="ECO:0007669"/>
    <property type="project" value="InterPro"/>
</dbReference>
<dbReference type="SUPFAM" id="SSF47459">
    <property type="entry name" value="HLH, helix-loop-helix DNA-binding domain"/>
    <property type="match status" value="1"/>
</dbReference>
<feature type="domain" description="BHLH" evidence="8">
    <location>
        <begin position="37"/>
        <end position="87"/>
    </location>
</feature>
<dbReference type="GO" id="GO:0005634">
    <property type="term" value="C:nucleus"/>
    <property type="evidence" value="ECO:0000318"/>
    <property type="project" value="GO_Central"/>
</dbReference>
<dbReference type="PANTHER" id="PTHR47075">
    <property type="entry name" value="TRANSCRIPTION FACTOR BHLH47"/>
    <property type="match status" value="1"/>
</dbReference>
<evidence type="ECO:0000256" key="1">
    <source>
        <dbReference type="ARBA" id="ARBA00005510"/>
    </source>
</evidence>
<dbReference type="EMBL" id="CM000880">
    <property type="protein sequence ID" value="KQK21494.1"/>
    <property type="molecule type" value="Genomic_DNA"/>
</dbReference>
<feature type="region of interest" description="Disordered" evidence="7">
    <location>
        <begin position="1"/>
        <end position="48"/>
    </location>
</feature>
<dbReference type="Gene3D" id="4.10.280.10">
    <property type="entry name" value="Helix-loop-helix DNA-binding domain"/>
    <property type="match status" value="1"/>
</dbReference>
<dbReference type="OrthoDB" id="1931098at2759"/>
<dbReference type="InterPro" id="IPR057075">
    <property type="entry name" value="bHLH_IRO3"/>
</dbReference>
<dbReference type="Pfam" id="PF23177">
    <property type="entry name" value="bHLH_IRO3"/>
    <property type="match status" value="1"/>
</dbReference>
<dbReference type="eggNOG" id="ENOG502RYQ6">
    <property type="taxonomic scope" value="Eukaryota"/>
</dbReference>
<dbReference type="EnsemblPlants" id="KQK21494">
    <property type="protein sequence ID" value="KQK21494"/>
    <property type="gene ID" value="BRADI_1g61110v3"/>
</dbReference>
<evidence type="ECO:0000256" key="6">
    <source>
        <dbReference type="SAM" id="Coils"/>
    </source>
</evidence>
<feature type="compositionally biased region" description="Low complexity" evidence="7">
    <location>
        <begin position="248"/>
        <end position="263"/>
    </location>
</feature>
<feature type="coiled-coil region" evidence="6">
    <location>
        <begin position="77"/>
        <end position="132"/>
    </location>
</feature>
<keyword evidence="3" id="KW-0238">DNA-binding</keyword>